<reference evidence="1 2" key="1">
    <citation type="submission" date="2023-02" db="EMBL/GenBank/DDBJ databases">
        <title>LHISI_Scaffold_Assembly.</title>
        <authorList>
            <person name="Stuart O.P."/>
            <person name="Cleave R."/>
            <person name="Magrath M.J.L."/>
            <person name="Mikheyev A.S."/>
        </authorList>
    </citation>
    <scope>NUCLEOTIDE SEQUENCE [LARGE SCALE GENOMIC DNA]</scope>
    <source>
        <strain evidence="1">Daus_M_001</strain>
        <tissue evidence="1">Leg muscle</tissue>
    </source>
</reference>
<dbReference type="Proteomes" id="UP001159363">
    <property type="component" value="Chromosome 4"/>
</dbReference>
<sequence>MEHFKYRIIVSNVSGRKKIVCLSDTAHQENYTKTEKIRIVLPAADIIEEAIQNMAYNYHIYPDTNDIKSG</sequence>
<proteinExistence type="predicted"/>
<evidence type="ECO:0000313" key="1">
    <source>
        <dbReference type="EMBL" id="KAJ8883955.1"/>
    </source>
</evidence>
<gene>
    <name evidence="1" type="ORF">PR048_015811</name>
</gene>
<keyword evidence="2" id="KW-1185">Reference proteome</keyword>
<comment type="caution">
    <text evidence="1">The sequence shown here is derived from an EMBL/GenBank/DDBJ whole genome shotgun (WGS) entry which is preliminary data.</text>
</comment>
<organism evidence="1 2">
    <name type="scientific">Dryococelus australis</name>
    <dbReference type="NCBI Taxonomy" id="614101"/>
    <lineage>
        <taxon>Eukaryota</taxon>
        <taxon>Metazoa</taxon>
        <taxon>Ecdysozoa</taxon>
        <taxon>Arthropoda</taxon>
        <taxon>Hexapoda</taxon>
        <taxon>Insecta</taxon>
        <taxon>Pterygota</taxon>
        <taxon>Neoptera</taxon>
        <taxon>Polyneoptera</taxon>
        <taxon>Phasmatodea</taxon>
        <taxon>Verophasmatodea</taxon>
        <taxon>Anareolatae</taxon>
        <taxon>Phasmatidae</taxon>
        <taxon>Eurycanthinae</taxon>
        <taxon>Dryococelus</taxon>
    </lineage>
</organism>
<protein>
    <submittedName>
        <fullName evidence="1">Uncharacterized protein</fullName>
    </submittedName>
</protein>
<dbReference type="EMBL" id="JARBHB010000005">
    <property type="protein sequence ID" value="KAJ8883955.1"/>
    <property type="molecule type" value="Genomic_DNA"/>
</dbReference>
<name>A0ABQ9HI56_9NEOP</name>
<feature type="non-terminal residue" evidence="1">
    <location>
        <position position="70"/>
    </location>
</feature>
<accession>A0ABQ9HI56</accession>
<evidence type="ECO:0000313" key="2">
    <source>
        <dbReference type="Proteomes" id="UP001159363"/>
    </source>
</evidence>